<reference evidence="2 3" key="1">
    <citation type="submission" date="2024-05" db="EMBL/GenBank/DDBJ databases">
        <title>Roseateles sp. DJS-2-20 16S ribosomal RNA gene Genome sequencing and assembly.</title>
        <authorList>
            <person name="Woo H."/>
        </authorList>
    </citation>
    <scope>NUCLEOTIDE SEQUENCE [LARGE SCALE GENOMIC DNA]</scope>
    <source>
        <strain evidence="2 3">DJS-2-20</strain>
    </source>
</reference>
<evidence type="ECO:0000313" key="3">
    <source>
        <dbReference type="Proteomes" id="UP001495147"/>
    </source>
</evidence>
<feature type="region of interest" description="Disordered" evidence="1">
    <location>
        <begin position="1"/>
        <end position="23"/>
    </location>
</feature>
<accession>A0ABV0G098</accession>
<name>A0ABV0G098_9BURK</name>
<gene>
    <name evidence="2" type="ORF">ABDJ85_06700</name>
</gene>
<proteinExistence type="predicted"/>
<sequence length="153" mass="16864">MPRRAEPGVARVADHAQGPFQPHGQMSVRQVGRVLECEACGPFNVEFMQAFNRMWLAHLGAWAGEQAVVVYTRWTHSLMATPDALAYYDKVMAGARQALPAGTVSLWCVPADVEGRAMMLPRWQAIMSAHGHPLEVVDNDAEGRARVSALLER</sequence>
<keyword evidence="3" id="KW-1185">Reference proteome</keyword>
<protein>
    <submittedName>
        <fullName evidence="2">Uncharacterized protein</fullName>
    </submittedName>
</protein>
<dbReference type="RefSeq" id="WP_347703997.1">
    <property type="nucleotide sequence ID" value="NZ_JBDPZD010000002.1"/>
</dbReference>
<dbReference type="Proteomes" id="UP001495147">
    <property type="component" value="Unassembled WGS sequence"/>
</dbReference>
<dbReference type="EMBL" id="JBDPZD010000002">
    <property type="protein sequence ID" value="MEO3691154.1"/>
    <property type="molecule type" value="Genomic_DNA"/>
</dbReference>
<comment type="caution">
    <text evidence="2">The sequence shown here is derived from an EMBL/GenBank/DDBJ whole genome shotgun (WGS) entry which is preliminary data.</text>
</comment>
<evidence type="ECO:0000313" key="2">
    <source>
        <dbReference type="EMBL" id="MEO3691154.1"/>
    </source>
</evidence>
<organism evidence="2 3">
    <name type="scientific">Roseateles paludis</name>
    <dbReference type="NCBI Taxonomy" id="3145238"/>
    <lineage>
        <taxon>Bacteria</taxon>
        <taxon>Pseudomonadati</taxon>
        <taxon>Pseudomonadota</taxon>
        <taxon>Betaproteobacteria</taxon>
        <taxon>Burkholderiales</taxon>
        <taxon>Sphaerotilaceae</taxon>
        <taxon>Roseateles</taxon>
    </lineage>
</organism>
<evidence type="ECO:0000256" key="1">
    <source>
        <dbReference type="SAM" id="MobiDB-lite"/>
    </source>
</evidence>